<dbReference type="InterPro" id="IPR002921">
    <property type="entry name" value="Fungal_lipase-type"/>
</dbReference>
<evidence type="ECO:0000313" key="3">
    <source>
        <dbReference type="Proteomes" id="UP000276133"/>
    </source>
</evidence>
<dbReference type="Gene3D" id="3.40.50.1820">
    <property type="entry name" value="alpha/beta hydrolase"/>
    <property type="match status" value="1"/>
</dbReference>
<dbReference type="InterPro" id="IPR029058">
    <property type="entry name" value="AB_hydrolase_fold"/>
</dbReference>
<dbReference type="GO" id="GO:0006629">
    <property type="term" value="P:lipid metabolic process"/>
    <property type="evidence" value="ECO:0007669"/>
    <property type="project" value="InterPro"/>
</dbReference>
<dbReference type="CDD" id="cd00519">
    <property type="entry name" value="Lipase_3"/>
    <property type="match status" value="1"/>
</dbReference>
<dbReference type="OrthoDB" id="5866690at2759"/>
<evidence type="ECO:0000259" key="1">
    <source>
        <dbReference type="Pfam" id="PF01764"/>
    </source>
</evidence>
<proteinExistence type="predicted"/>
<gene>
    <name evidence="2" type="ORF">BpHYR1_052950</name>
</gene>
<dbReference type="SUPFAM" id="SSF52540">
    <property type="entry name" value="P-loop containing nucleoside triphosphate hydrolases"/>
    <property type="match status" value="1"/>
</dbReference>
<protein>
    <submittedName>
        <fullName evidence="2">Lipase</fullName>
    </submittedName>
</protein>
<dbReference type="CDD" id="cd00882">
    <property type="entry name" value="Ras_like_GTPase"/>
    <property type="match status" value="1"/>
</dbReference>
<sequence length="1019" mass="118155">MNMSKDLDFDITKNYSEYLNSDNLNSNYQEILYLCALASNAIYEDSPFDKKGIFSDCGHSISRLCVSKSIEKSDNLNLIFGLNDVKYMIFESVQFPKVLFIAFRGTQNLSDFLTDVNCISQVNEMLSGKFHSGIYSRSELINLKYFVQKINDGYKIVFTGHSLGAAVASMTAIKLTSRIHEEKAKNVFFIGFGSPLFADKTFSENFKFSENFHFYVNEDDIVNSILNDLADIIHNKKLSTMTQETDNKINRLLEVVLRKQDEANLLLGFLTHALPQIIDQILKTFVPQYHPFGKLFRIQKSEDIYPQISISPSFNIISDNNSNSTLKSIKENIINQKLMSRVDNHKMNEYFAKLKNILKTKCHDVNEIVRIQDLDLKAENIEKQIILVKNESWDELFLFLCGENQDQILFVTIRNSKYNLESTSTEVSQYPFKYSDKKESKTSLVYKFNIFKCLLTSDNKLRDKVVEIDCEIFGHFNCISLKILIKESDVKDSLTHKQQCIHDMPMDKLYLTAALFVHIINKLEINDNIKDKISLLDNKIELLDIFKELDKAWAIGEANFNLDSEMKNELKGALYSCLHTDSSDDNLNTILESICFNTKYAPLRTTIDSYSSSELIGKIFPTVYKLKNDFCSTFIGKNLFKCIFRSMRNFDRSALSYLWGYYFKSKDIDDSYKFFINQIMKSYGLDTAYNDLPYLGYIETFISKNIKIEKHSNPEEQKLLVTIWYNRRIREILCENYFLGVIGTKKTGKSTFSQLLTDQNASISSVNATETAKPYVLYNDPNLILIDFAHFDNIRAENKLEFFFSVSFLNRACLIFDAQHKAETNSISNLFNLIRHASMDKYTVVFNKCDNLLKDLSGDFTGFKNEICRNLKIENTDDKEKVILASINPDLTLLDKDRISKTKMIKDREKLSLYFKNIIQGDLKKIGTEICENKENFDKKEIEIKFKAMTYKFIATRNSQSINENEEFEFFDSLDQLTPIIKLKKIKNPLICAQVDPNIIVENFDDFFKYDFHCYFVKE</sequence>
<dbReference type="AlphaFoldDB" id="A0A3M7S2U4"/>
<dbReference type="Gene3D" id="3.40.50.300">
    <property type="entry name" value="P-loop containing nucleotide triphosphate hydrolases"/>
    <property type="match status" value="1"/>
</dbReference>
<dbReference type="STRING" id="10195.A0A3M7S2U4"/>
<organism evidence="2 3">
    <name type="scientific">Brachionus plicatilis</name>
    <name type="common">Marine rotifer</name>
    <name type="synonym">Brachionus muelleri</name>
    <dbReference type="NCBI Taxonomy" id="10195"/>
    <lineage>
        <taxon>Eukaryota</taxon>
        <taxon>Metazoa</taxon>
        <taxon>Spiralia</taxon>
        <taxon>Gnathifera</taxon>
        <taxon>Rotifera</taxon>
        <taxon>Eurotatoria</taxon>
        <taxon>Monogononta</taxon>
        <taxon>Pseudotrocha</taxon>
        <taxon>Ploima</taxon>
        <taxon>Brachionidae</taxon>
        <taxon>Brachionus</taxon>
    </lineage>
</organism>
<reference evidence="2 3" key="1">
    <citation type="journal article" date="2018" name="Sci. Rep.">
        <title>Genomic signatures of local adaptation to the degree of environmental predictability in rotifers.</title>
        <authorList>
            <person name="Franch-Gras L."/>
            <person name="Hahn C."/>
            <person name="Garcia-Roger E.M."/>
            <person name="Carmona M.J."/>
            <person name="Serra M."/>
            <person name="Gomez A."/>
        </authorList>
    </citation>
    <scope>NUCLEOTIDE SEQUENCE [LARGE SCALE GENOMIC DNA]</scope>
    <source>
        <strain evidence="2">HYR1</strain>
    </source>
</reference>
<dbReference type="InterPro" id="IPR027417">
    <property type="entry name" value="P-loop_NTPase"/>
</dbReference>
<dbReference type="PANTHER" id="PTHR45856">
    <property type="entry name" value="ALPHA/BETA-HYDROLASES SUPERFAMILY PROTEIN"/>
    <property type="match status" value="1"/>
</dbReference>
<evidence type="ECO:0000313" key="2">
    <source>
        <dbReference type="EMBL" id="RNA30136.1"/>
    </source>
</evidence>
<dbReference type="SUPFAM" id="SSF53474">
    <property type="entry name" value="alpha/beta-Hydrolases"/>
    <property type="match status" value="1"/>
</dbReference>
<feature type="domain" description="Fungal lipase-type" evidence="1">
    <location>
        <begin position="100"/>
        <end position="225"/>
    </location>
</feature>
<name>A0A3M7S2U4_BRAPC</name>
<comment type="caution">
    <text evidence="2">The sequence shown here is derived from an EMBL/GenBank/DDBJ whole genome shotgun (WGS) entry which is preliminary data.</text>
</comment>
<keyword evidence="3" id="KW-1185">Reference proteome</keyword>
<feature type="non-terminal residue" evidence="2">
    <location>
        <position position="1019"/>
    </location>
</feature>
<dbReference type="Proteomes" id="UP000276133">
    <property type="component" value="Unassembled WGS sequence"/>
</dbReference>
<dbReference type="InterPro" id="IPR051218">
    <property type="entry name" value="Sec_MonoDiacylglyc_Lipase"/>
</dbReference>
<accession>A0A3M7S2U4</accession>
<dbReference type="PANTHER" id="PTHR45856:SF24">
    <property type="entry name" value="FUNGAL LIPASE-LIKE DOMAIN-CONTAINING PROTEIN"/>
    <property type="match status" value="1"/>
</dbReference>
<dbReference type="EMBL" id="REGN01002121">
    <property type="protein sequence ID" value="RNA30136.1"/>
    <property type="molecule type" value="Genomic_DNA"/>
</dbReference>
<dbReference type="Pfam" id="PF01764">
    <property type="entry name" value="Lipase_3"/>
    <property type="match status" value="1"/>
</dbReference>